<dbReference type="PANTHER" id="PTHR24416:SF566">
    <property type="entry name" value="EPIDERMAL GROWTH FACTOR RECEPTOR"/>
    <property type="match status" value="1"/>
</dbReference>
<keyword evidence="7" id="KW-1185">Reference proteome</keyword>
<dbReference type="Proteomes" id="UP000230423">
    <property type="component" value="Unassembled WGS sequence"/>
</dbReference>
<dbReference type="Pfam" id="PF07714">
    <property type="entry name" value="PK_Tyr_Ser-Thr"/>
    <property type="match status" value="1"/>
</dbReference>
<dbReference type="SUPFAM" id="SSF56112">
    <property type="entry name" value="Protein kinase-like (PK-like)"/>
    <property type="match status" value="1"/>
</dbReference>
<evidence type="ECO:0000256" key="1">
    <source>
        <dbReference type="ARBA" id="ARBA00004167"/>
    </source>
</evidence>
<name>A0A2G9UCU3_TELCI</name>
<dbReference type="GO" id="GO:0022008">
    <property type="term" value="P:neurogenesis"/>
    <property type="evidence" value="ECO:0007669"/>
    <property type="project" value="TreeGrafter"/>
</dbReference>
<dbReference type="GO" id="GO:0043235">
    <property type="term" value="C:receptor complex"/>
    <property type="evidence" value="ECO:0007669"/>
    <property type="project" value="TreeGrafter"/>
</dbReference>
<evidence type="ECO:0000256" key="3">
    <source>
        <dbReference type="PROSITE-ProRule" id="PRU10141"/>
    </source>
</evidence>
<proteinExistence type="predicted"/>
<evidence type="ECO:0000259" key="5">
    <source>
        <dbReference type="PROSITE" id="PS50011"/>
    </source>
</evidence>
<dbReference type="InterPro" id="IPR050122">
    <property type="entry name" value="RTK"/>
</dbReference>
<keyword evidence="4" id="KW-1133">Transmembrane helix</keyword>
<dbReference type="SMART" id="SM00219">
    <property type="entry name" value="TyrKc"/>
    <property type="match status" value="1"/>
</dbReference>
<protein>
    <recommendedName>
        <fullName evidence="5">Protein kinase domain-containing protein</fullName>
    </recommendedName>
</protein>
<evidence type="ECO:0000256" key="4">
    <source>
        <dbReference type="SAM" id="Phobius"/>
    </source>
</evidence>
<dbReference type="PANTHER" id="PTHR24416">
    <property type="entry name" value="TYROSINE-PROTEIN KINASE RECEPTOR"/>
    <property type="match status" value="1"/>
</dbReference>
<evidence type="ECO:0000313" key="6">
    <source>
        <dbReference type="EMBL" id="PIO68041.1"/>
    </source>
</evidence>
<evidence type="ECO:0000256" key="2">
    <source>
        <dbReference type="ARBA" id="ARBA00051243"/>
    </source>
</evidence>
<evidence type="ECO:0000313" key="7">
    <source>
        <dbReference type="Proteomes" id="UP000230423"/>
    </source>
</evidence>
<dbReference type="GO" id="GO:0009925">
    <property type="term" value="C:basal plasma membrane"/>
    <property type="evidence" value="ECO:0007669"/>
    <property type="project" value="TreeGrafter"/>
</dbReference>
<dbReference type="GO" id="GO:0004714">
    <property type="term" value="F:transmembrane receptor protein tyrosine kinase activity"/>
    <property type="evidence" value="ECO:0007669"/>
    <property type="project" value="UniProtKB-EC"/>
</dbReference>
<feature type="binding site" evidence="3">
    <location>
        <position position="145"/>
    </location>
    <ligand>
        <name>ATP</name>
        <dbReference type="ChEBI" id="CHEBI:30616"/>
    </ligand>
</feature>
<dbReference type="InterPro" id="IPR008266">
    <property type="entry name" value="Tyr_kinase_AS"/>
</dbReference>
<dbReference type="PROSITE" id="PS50011">
    <property type="entry name" value="PROTEIN_KINASE_DOM"/>
    <property type="match status" value="1"/>
</dbReference>
<dbReference type="Gene3D" id="1.10.510.10">
    <property type="entry name" value="Transferase(Phosphotransferase) domain 1"/>
    <property type="match status" value="1"/>
</dbReference>
<dbReference type="AlphaFoldDB" id="A0A2G9UCU3"/>
<comment type="subcellular location">
    <subcellularLocation>
        <location evidence="1">Membrane</location>
        <topology evidence="1">Single-pass membrane protein</topology>
    </subcellularLocation>
</comment>
<reference evidence="6 7" key="1">
    <citation type="submission" date="2015-09" db="EMBL/GenBank/DDBJ databases">
        <title>Draft genome of the parasitic nematode Teladorsagia circumcincta isolate WARC Sus (inbred).</title>
        <authorList>
            <person name="Mitreva M."/>
        </authorList>
    </citation>
    <scope>NUCLEOTIDE SEQUENCE [LARGE SCALE GENOMIC DNA]</scope>
    <source>
        <strain evidence="6 7">S</strain>
    </source>
</reference>
<dbReference type="Gene3D" id="3.30.200.20">
    <property type="entry name" value="Phosphorylase Kinase, domain 1"/>
    <property type="match status" value="1"/>
</dbReference>
<dbReference type="PROSITE" id="PS00107">
    <property type="entry name" value="PROTEIN_KINASE_ATP"/>
    <property type="match status" value="1"/>
</dbReference>
<dbReference type="GO" id="GO:0007169">
    <property type="term" value="P:cell surface receptor protein tyrosine kinase signaling pathway"/>
    <property type="evidence" value="ECO:0007669"/>
    <property type="project" value="TreeGrafter"/>
</dbReference>
<dbReference type="EMBL" id="KZ347285">
    <property type="protein sequence ID" value="PIO68041.1"/>
    <property type="molecule type" value="Genomic_DNA"/>
</dbReference>
<gene>
    <name evidence="6" type="ORF">TELCIR_10186</name>
</gene>
<accession>A0A2G9UCU3</accession>
<dbReference type="InterPro" id="IPR020635">
    <property type="entry name" value="Tyr_kinase_cat_dom"/>
</dbReference>
<dbReference type="GO" id="GO:0005524">
    <property type="term" value="F:ATP binding"/>
    <property type="evidence" value="ECO:0007669"/>
    <property type="project" value="UniProtKB-UniRule"/>
</dbReference>
<dbReference type="InterPro" id="IPR000719">
    <property type="entry name" value="Prot_kinase_dom"/>
</dbReference>
<feature type="transmembrane region" description="Helical" evidence="4">
    <location>
        <begin position="44"/>
        <end position="65"/>
    </location>
</feature>
<dbReference type="InterPro" id="IPR011009">
    <property type="entry name" value="Kinase-like_dom_sf"/>
</dbReference>
<organism evidence="6 7">
    <name type="scientific">Teladorsagia circumcincta</name>
    <name type="common">Brown stomach worm</name>
    <name type="synonym">Ostertagia circumcincta</name>
    <dbReference type="NCBI Taxonomy" id="45464"/>
    <lineage>
        <taxon>Eukaryota</taxon>
        <taxon>Metazoa</taxon>
        <taxon>Ecdysozoa</taxon>
        <taxon>Nematoda</taxon>
        <taxon>Chromadorea</taxon>
        <taxon>Rhabditida</taxon>
        <taxon>Rhabditina</taxon>
        <taxon>Rhabditomorpha</taxon>
        <taxon>Strongyloidea</taxon>
        <taxon>Trichostrongylidae</taxon>
        <taxon>Teladorsagia</taxon>
    </lineage>
</organism>
<dbReference type="GO" id="GO:0043066">
    <property type="term" value="P:negative regulation of apoptotic process"/>
    <property type="evidence" value="ECO:0007669"/>
    <property type="project" value="TreeGrafter"/>
</dbReference>
<dbReference type="OrthoDB" id="6219513at2759"/>
<sequence>MHATLAGEPNVCLPECPEEFPYLDEFKMCNRVDLKKEREKRSKMIAATLVAIFTLLVVAMMIVCIRCRTFKRKLLKEQISNYVDIPELTPIDPSIRSNMSRVNLITASELQTKGTQLGAGAFGVVYAGFWFPKGKGKIKVPVAIKLVKGTCTGKEVTLLRPLGNLLNFLKKHKAHLSGKDLLLYCYQISSAMKYLYEHRIIHRDLAARNVLVKRHNHVEVTDFGLAKLLDYGQEKVKVMEGKVALLCSVSIN</sequence>
<feature type="domain" description="Protein kinase" evidence="5">
    <location>
        <begin position="1"/>
        <end position="252"/>
    </location>
</feature>
<comment type="catalytic activity">
    <reaction evidence="2">
        <text>L-tyrosyl-[protein] + ATP = O-phospho-L-tyrosyl-[protein] + ADP + H(+)</text>
        <dbReference type="Rhea" id="RHEA:10596"/>
        <dbReference type="Rhea" id="RHEA-COMP:10136"/>
        <dbReference type="Rhea" id="RHEA-COMP:20101"/>
        <dbReference type="ChEBI" id="CHEBI:15378"/>
        <dbReference type="ChEBI" id="CHEBI:30616"/>
        <dbReference type="ChEBI" id="CHEBI:46858"/>
        <dbReference type="ChEBI" id="CHEBI:61978"/>
        <dbReference type="ChEBI" id="CHEBI:456216"/>
        <dbReference type="EC" id="2.7.10.1"/>
    </reaction>
</comment>
<keyword evidence="3" id="KW-0067">ATP-binding</keyword>
<keyword evidence="4" id="KW-0812">Transmembrane</keyword>
<dbReference type="InterPro" id="IPR017441">
    <property type="entry name" value="Protein_kinase_ATP_BS"/>
</dbReference>
<dbReference type="PROSITE" id="PS00109">
    <property type="entry name" value="PROTEIN_KINASE_TYR"/>
    <property type="match status" value="1"/>
</dbReference>
<keyword evidence="4" id="KW-0472">Membrane</keyword>
<keyword evidence="3" id="KW-0547">Nucleotide-binding</keyword>
<dbReference type="GO" id="GO:0008284">
    <property type="term" value="P:positive regulation of cell population proliferation"/>
    <property type="evidence" value="ECO:0007669"/>
    <property type="project" value="TreeGrafter"/>
</dbReference>
<dbReference type="InterPro" id="IPR001245">
    <property type="entry name" value="Ser-Thr/Tyr_kinase_cat_dom"/>
</dbReference>